<keyword evidence="2" id="KW-1185">Reference proteome</keyword>
<organism evidence="1 2">
    <name type="scientific">Brachionus calyciflorus</name>
    <dbReference type="NCBI Taxonomy" id="104777"/>
    <lineage>
        <taxon>Eukaryota</taxon>
        <taxon>Metazoa</taxon>
        <taxon>Spiralia</taxon>
        <taxon>Gnathifera</taxon>
        <taxon>Rotifera</taxon>
        <taxon>Eurotatoria</taxon>
        <taxon>Monogononta</taxon>
        <taxon>Pseudotrocha</taxon>
        <taxon>Ploima</taxon>
        <taxon>Brachionidae</taxon>
        <taxon>Brachionus</taxon>
    </lineage>
</organism>
<name>A0A813X4P4_9BILA</name>
<proteinExistence type="predicted"/>
<dbReference type="SUPFAM" id="SSF56219">
    <property type="entry name" value="DNase I-like"/>
    <property type="match status" value="1"/>
</dbReference>
<evidence type="ECO:0000313" key="2">
    <source>
        <dbReference type="Proteomes" id="UP000663879"/>
    </source>
</evidence>
<dbReference type="EMBL" id="CAJNOC010001442">
    <property type="protein sequence ID" value="CAF0865171.1"/>
    <property type="molecule type" value="Genomic_DNA"/>
</dbReference>
<dbReference type="AlphaFoldDB" id="A0A813X4P4"/>
<dbReference type="Proteomes" id="UP000663879">
    <property type="component" value="Unassembled WGS sequence"/>
</dbReference>
<evidence type="ECO:0008006" key="3">
    <source>
        <dbReference type="Google" id="ProtNLM"/>
    </source>
</evidence>
<evidence type="ECO:0000313" key="1">
    <source>
        <dbReference type="EMBL" id="CAF0865171.1"/>
    </source>
</evidence>
<comment type="caution">
    <text evidence="1">The sequence shown here is derived from an EMBL/GenBank/DDBJ whole genome shotgun (WGS) entry which is preliminary data.</text>
</comment>
<sequence>MFKILKYEFVNRHIIYIVLNFNNTNIILIGVHLPFYNNKQQSESIYLSSLSIIKGLLNAHSSVDMKLVIGDFNADPHRQNPFDSYLSNFLSETDLTPINLLNVQMIDHTYSKYFHDQPLYKANLDHILIDSKLPCDLECNIIENTINMSDHKAIVLKINCLTSPNYIPETNSLSRTNFRLDLTNDSQSKLYNSILEIKTNQFIKHT</sequence>
<gene>
    <name evidence="1" type="ORF">OXX778_LOCUS9642</name>
</gene>
<dbReference type="InterPro" id="IPR036691">
    <property type="entry name" value="Endo/exonu/phosph_ase_sf"/>
</dbReference>
<reference evidence="1" key="1">
    <citation type="submission" date="2021-02" db="EMBL/GenBank/DDBJ databases">
        <authorList>
            <person name="Nowell W R."/>
        </authorList>
    </citation>
    <scope>NUCLEOTIDE SEQUENCE</scope>
    <source>
        <strain evidence="1">Ploen Becks lab</strain>
    </source>
</reference>
<dbReference type="Gene3D" id="3.60.10.10">
    <property type="entry name" value="Endonuclease/exonuclease/phosphatase"/>
    <property type="match status" value="1"/>
</dbReference>
<protein>
    <recommendedName>
        <fullName evidence="3">Endonuclease/exonuclease/phosphatase domain-containing protein</fullName>
    </recommendedName>
</protein>
<accession>A0A813X4P4</accession>